<dbReference type="AlphaFoldDB" id="A0A2U3MU82"/>
<keyword evidence="1" id="KW-1133">Transmembrane helix</keyword>
<name>A0A2U3MU82_9GAMM</name>
<reference evidence="3" key="1">
    <citation type="submission" date="2018-03" db="EMBL/GenBank/DDBJ databases">
        <authorList>
            <person name="Blom J."/>
        </authorList>
    </citation>
    <scope>NUCLEOTIDE SEQUENCE [LARGE SCALE GENOMIC DNA]</scope>
    <source>
        <strain evidence="3">KPC-SM-21</strain>
    </source>
</reference>
<sequence>MTTMIWKTTPVSSKSSKFQIINEDQLLNLGKVIQEDKKDQFVVIGKKYVYLITQGNEAINEITRLNIPNSKLALITNRNNALELHIDPEKKDDHFKMDLLISIIVESPTDEVVTQLRATAKRLEYNKRHIPTIRKGNQLDLLIAIPVEGNILVSNQKIEATQPVTFAKNYKVQIGYNSNAKKSLNPMNIAKNIISTPFTLAADAVIIPLTGIFILGTIFEKH</sequence>
<dbReference type="EMBL" id="OOGT01000005">
    <property type="protein sequence ID" value="SPL69000.1"/>
    <property type="molecule type" value="Genomic_DNA"/>
</dbReference>
<keyword evidence="1" id="KW-0812">Transmembrane</keyword>
<evidence type="ECO:0000313" key="2">
    <source>
        <dbReference type="EMBL" id="SPL69000.1"/>
    </source>
</evidence>
<gene>
    <name evidence="2" type="ORF">KPC_0178</name>
</gene>
<dbReference type="Proteomes" id="UP000245974">
    <property type="component" value="Unassembled WGS sequence"/>
</dbReference>
<dbReference type="OrthoDB" id="6623844at2"/>
<keyword evidence="1" id="KW-0472">Membrane</keyword>
<organism evidence="2 3">
    <name type="scientific">Acinetobacter stercoris</name>
    <dbReference type="NCBI Taxonomy" id="2126983"/>
    <lineage>
        <taxon>Bacteria</taxon>
        <taxon>Pseudomonadati</taxon>
        <taxon>Pseudomonadota</taxon>
        <taxon>Gammaproteobacteria</taxon>
        <taxon>Moraxellales</taxon>
        <taxon>Moraxellaceae</taxon>
        <taxon>Acinetobacter</taxon>
    </lineage>
</organism>
<protein>
    <submittedName>
        <fullName evidence="2">Uncharacterized protein</fullName>
    </submittedName>
</protein>
<feature type="transmembrane region" description="Helical" evidence="1">
    <location>
        <begin position="198"/>
        <end position="219"/>
    </location>
</feature>
<accession>A0A2U3MU82</accession>
<keyword evidence="3" id="KW-1185">Reference proteome</keyword>
<evidence type="ECO:0000256" key="1">
    <source>
        <dbReference type="SAM" id="Phobius"/>
    </source>
</evidence>
<proteinExistence type="predicted"/>
<evidence type="ECO:0000313" key="3">
    <source>
        <dbReference type="Proteomes" id="UP000245974"/>
    </source>
</evidence>
<dbReference type="InParanoid" id="A0A2U3MU82"/>